<keyword evidence="4" id="KW-1185">Reference proteome</keyword>
<dbReference type="SUPFAM" id="SSF53756">
    <property type="entry name" value="UDP-Glycosyltransferase/glycogen phosphorylase"/>
    <property type="match status" value="1"/>
</dbReference>
<evidence type="ECO:0000259" key="1">
    <source>
        <dbReference type="Pfam" id="PF00534"/>
    </source>
</evidence>
<dbReference type="RefSeq" id="WP_268039016.1">
    <property type="nucleotide sequence ID" value="NZ_JAPQER010000001.1"/>
</dbReference>
<dbReference type="SUPFAM" id="SSF53448">
    <property type="entry name" value="Nucleotide-diphospho-sugar transferases"/>
    <property type="match status" value="1"/>
</dbReference>
<organism evidence="3 4">
    <name type="scientific">Clostridium aestuarii</name>
    <dbReference type="NCBI Taxonomy" id="338193"/>
    <lineage>
        <taxon>Bacteria</taxon>
        <taxon>Bacillati</taxon>
        <taxon>Bacillota</taxon>
        <taxon>Clostridia</taxon>
        <taxon>Eubacteriales</taxon>
        <taxon>Clostridiaceae</taxon>
        <taxon>Clostridium</taxon>
    </lineage>
</organism>
<feature type="domain" description="Glycosyltransferase 2-like" evidence="2">
    <location>
        <begin position="323"/>
        <end position="488"/>
    </location>
</feature>
<keyword evidence="3" id="KW-0328">Glycosyltransferase</keyword>
<comment type="caution">
    <text evidence="3">The sequence shown here is derived from an EMBL/GenBank/DDBJ whole genome shotgun (WGS) entry which is preliminary data.</text>
</comment>
<dbReference type="EC" id="2.4.-.-" evidence="3"/>
<sequence length="626" mass="73376">MKKKIVFFVLPGLDSFINDIINALSEKYDTKKVIVKYYNQIDEGMKWADVCWFEWCDALIIYGSKLEIAKEKKIICRIHSYEAFTNNISQVNWDTVDKIIFVAEHIRNNVLSKVKVEKEKTIVISNGVDLDKYDYKEREKGFNIAFIGYIDFKKGPMLLFHVFKAIFDRDNRYKLYIAGRFNEERYVLYFQQMAKEMGLEDNVIFDGWQDNIDKWLEDKNYILCTSVLESQNMSVMQAASKGIKPIVHNFVGAKTIYPQEYVWNTIDEAVKMISSDEYNSKEYRDFITKRYSLDNNIVNIKLLIKYLVQKNYEEKCNELPLVSICIPVYNGEKFINQAIITALQQSYENIEIIISDNCSTDNTVKIIESFNDRRIKLHKNSSNDGYLANLNKCLSMANGKYVKYLFADDILEKDNVKILTEIIEQNPDVNFVANNFRQINENNRIISGDLVNIGEGKYDGKYLFKVLIMYGDLIGAPSNILIRKETIDKINGFSDEYEYMHDYHAWVRLAREGNFYFMNRILSYFRIHSQSATTKTIASVSRVRDFYKLLREFINDNEFSKEDIKISYKNATTSSLYSLQKNNNSDEKLEMIDLILKEDKYLSDENTTTLNSMRIKLLHDKEQSNL</sequence>
<evidence type="ECO:0000313" key="3">
    <source>
        <dbReference type="EMBL" id="MCY6482757.1"/>
    </source>
</evidence>
<protein>
    <submittedName>
        <fullName evidence="3">Glycosyltransferase</fullName>
        <ecNumber evidence="3">2.4.-.-</ecNumber>
    </submittedName>
</protein>
<feature type="domain" description="Glycosyl transferase family 1" evidence="1">
    <location>
        <begin position="135"/>
        <end position="254"/>
    </location>
</feature>
<accession>A0ABT4CVB3</accession>
<dbReference type="Proteomes" id="UP001078443">
    <property type="component" value="Unassembled WGS sequence"/>
</dbReference>
<dbReference type="InterPro" id="IPR001296">
    <property type="entry name" value="Glyco_trans_1"/>
</dbReference>
<dbReference type="InterPro" id="IPR001173">
    <property type="entry name" value="Glyco_trans_2-like"/>
</dbReference>
<proteinExistence type="predicted"/>
<evidence type="ECO:0000313" key="4">
    <source>
        <dbReference type="Proteomes" id="UP001078443"/>
    </source>
</evidence>
<reference evidence="3" key="1">
    <citation type="submission" date="2022-12" db="EMBL/GenBank/DDBJ databases">
        <authorList>
            <person name="Wang J."/>
        </authorList>
    </citation>
    <scope>NUCLEOTIDE SEQUENCE</scope>
    <source>
        <strain evidence="3">HY-45-18</strain>
    </source>
</reference>
<dbReference type="GO" id="GO:0016757">
    <property type="term" value="F:glycosyltransferase activity"/>
    <property type="evidence" value="ECO:0007669"/>
    <property type="project" value="UniProtKB-KW"/>
</dbReference>
<dbReference type="Pfam" id="PF00535">
    <property type="entry name" value="Glycos_transf_2"/>
    <property type="match status" value="1"/>
</dbReference>
<dbReference type="Gene3D" id="3.40.50.2000">
    <property type="entry name" value="Glycogen Phosphorylase B"/>
    <property type="match status" value="2"/>
</dbReference>
<dbReference type="Gene3D" id="3.90.550.10">
    <property type="entry name" value="Spore Coat Polysaccharide Biosynthesis Protein SpsA, Chain A"/>
    <property type="match status" value="1"/>
</dbReference>
<gene>
    <name evidence="3" type="ORF">OW763_00095</name>
</gene>
<dbReference type="Pfam" id="PF00534">
    <property type="entry name" value="Glycos_transf_1"/>
    <property type="match status" value="1"/>
</dbReference>
<keyword evidence="3" id="KW-0808">Transferase</keyword>
<evidence type="ECO:0000259" key="2">
    <source>
        <dbReference type="Pfam" id="PF00535"/>
    </source>
</evidence>
<dbReference type="PANTHER" id="PTHR22916:SF3">
    <property type="entry name" value="UDP-GLCNAC:BETAGAL BETA-1,3-N-ACETYLGLUCOSAMINYLTRANSFERASE-LIKE PROTEIN 1"/>
    <property type="match status" value="1"/>
</dbReference>
<dbReference type="PANTHER" id="PTHR22916">
    <property type="entry name" value="GLYCOSYLTRANSFERASE"/>
    <property type="match status" value="1"/>
</dbReference>
<name>A0ABT4CVB3_9CLOT</name>
<dbReference type="EMBL" id="JAPQER010000001">
    <property type="protein sequence ID" value="MCY6482757.1"/>
    <property type="molecule type" value="Genomic_DNA"/>
</dbReference>
<dbReference type="InterPro" id="IPR029044">
    <property type="entry name" value="Nucleotide-diphossugar_trans"/>
</dbReference>